<dbReference type="EMBL" id="JAXCEI010000001">
    <property type="protein sequence ID" value="MFA1537688.1"/>
    <property type="molecule type" value="Genomic_DNA"/>
</dbReference>
<name>A0ABV4Q3R3_9ACTN</name>
<dbReference type="PANTHER" id="PTHR34047">
    <property type="entry name" value="NUCLEAR INTRON MATURASE 1, MITOCHONDRIAL-RELATED"/>
    <property type="match status" value="1"/>
</dbReference>
<evidence type="ECO:0000313" key="1">
    <source>
        <dbReference type="EMBL" id="MFA1537688.1"/>
    </source>
</evidence>
<dbReference type="CDD" id="cd01651">
    <property type="entry name" value="RT_G2_intron"/>
    <property type="match status" value="1"/>
</dbReference>
<proteinExistence type="predicted"/>
<dbReference type="InterPro" id="IPR051083">
    <property type="entry name" value="GrpII_Intron_Splice-Mob/Def"/>
</dbReference>
<dbReference type="SUPFAM" id="SSF56672">
    <property type="entry name" value="DNA/RNA polymerases"/>
    <property type="match status" value="1"/>
</dbReference>
<protein>
    <recommendedName>
        <fullName evidence="3">Reverse transcriptase domain-containing protein</fullName>
    </recommendedName>
</protein>
<dbReference type="InterPro" id="IPR043502">
    <property type="entry name" value="DNA/RNA_pol_sf"/>
</dbReference>
<reference evidence="1 2" key="1">
    <citation type="submission" date="2023-11" db="EMBL/GenBank/DDBJ databases">
        <title>Actinomadura monticuli sp. nov., isolated from volcanic ash.</title>
        <authorList>
            <person name="Lee S.D."/>
            <person name="Yang H."/>
            <person name="Kim I.S."/>
        </authorList>
    </citation>
    <scope>NUCLEOTIDE SEQUENCE [LARGE SCALE GENOMIC DNA]</scope>
    <source>
        <strain evidence="1 2">DLS-62</strain>
    </source>
</reference>
<sequence length="91" mass="9976">MTLALVEEEYGVQRMLAELQHDLRAGCYRPAPARRVEVPKSQGGKRPLGVPTVRDRVVQQAVKLVLEPIFEAGFLPVSYGFGPKRSATQGG</sequence>
<dbReference type="PANTHER" id="PTHR34047:SF8">
    <property type="entry name" value="PROTEIN YKFC"/>
    <property type="match status" value="1"/>
</dbReference>
<dbReference type="RefSeq" id="WP_371947026.1">
    <property type="nucleotide sequence ID" value="NZ_JAXCEI010000001.1"/>
</dbReference>
<comment type="caution">
    <text evidence="1">The sequence shown here is derived from an EMBL/GenBank/DDBJ whole genome shotgun (WGS) entry which is preliminary data.</text>
</comment>
<gene>
    <name evidence="1" type="ORF">SM611_01995</name>
</gene>
<dbReference type="Proteomes" id="UP001569963">
    <property type="component" value="Unassembled WGS sequence"/>
</dbReference>
<evidence type="ECO:0000313" key="2">
    <source>
        <dbReference type="Proteomes" id="UP001569963"/>
    </source>
</evidence>
<evidence type="ECO:0008006" key="3">
    <source>
        <dbReference type="Google" id="ProtNLM"/>
    </source>
</evidence>
<keyword evidence="2" id="KW-1185">Reference proteome</keyword>
<accession>A0ABV4Q3R3</accession>
<organism evidence="1 2">
    <name type="scientific">Actinomadura monticuli</name>
    <dbReference type="NCBI Taxonomy" id="3097367"/>
    <lineage>
        <taxon>Bacteria</taxon>
        <taxon>Bacillati</taxon>
        <taxon>Actinomycetota</taxon>
        <taxon>Actinomycetes</taxon>
        <taxon>Streptosporangiales</taxon>
        <taxon>Thermomonosporaceae</taxon>
        <taxon>Actinomadura</taxon>
    </lineage>
</organism>